<feature type="domain" description="Anthranilate synthase component I N-terminal" evidence="18">
    <location>
        <begin position="20"/>
        <end position="193"/>
    </location>
</feature>
<feature type="binding site" evidence="16">
    <location>
        <position position="365"/>
    </location>
    <ligand>
        <name>Mg(2+)</name>
        <dbReference type="ChEBI" id="CHEBI:18420"/>
    </ligand>
</feature>
<comment type="function">
    <text evidence="12">Part of a heterotetrameric complex that catalyzes the two-step biosynthesis of anthranilate, an intermediate in the biosynthesis of L-tryptophan. In the first step, the glutamine-binding beta subunit (TrpG) of anthranilate synthase (AS) provides the glutamine amidotransferase activity which generates ammonia as a substrate that, along with chorismate, is used in the second step, catalyzed by the large alpha subunit of AS (TrpE) to produce anthranilate. In the absence of TrpG, TrpE can synthesize anthranilate directly from chorismate and high concentrations of ammonia.</text>
</comment>
<dbReference type="EMBL" id="CP034854">
    <property type="protein sequence ID" value="QCI27013.1"/>
    <property type="molecule type" value="Genomic_DNA"/>
</dbReference>
<sequence>MKNQKYEIELIKDYAEYHSDPTLIFHTLCESKPYTLLLESAEINTRKNVESMLIVDTALKITAQDLTVTFDCFTTNGKALLPVLDFIFSPHVEIFSYPNGRKYKFPESKKNIDEDKKIRTLSIFDSLRFLLRVIKPIKNEPKAIFLGGFFSYDLVSTFEKIPKLINKQNCPDFCFYLAETLLTLDHQKKKCIIQSTLFKNNIAEKARLKNKILEIKKKISTVSFRKFTIKKEQIYNTKNVNINKNDNEYIKIINDMKKFILKGDIFQIVPSRKFFTSCIDPLVSYQILKKNNPSPYMFFMQDIRFNLFGASPESSLKFNPENRKVEIYPIAGTRPRGINKNNKIDLDLDSKIELEMRTNEKEMSEHIMLVDLARNDLARICIPGTRSVSDLTKVDKYSHVMHLVSNIYGKLLPDLDALHAYQACMNMGTLTGAPKIKAMQLIAQFEGERRGSYGGAIGYLTASGEFDTCIIIRSAYVENGIATVQSGAGIILDSIPQMEADESRDKAQAVLHSIMTANQILKEIKKGRGDGKYTIYR</sequence>
<accession>A0A4D6YFU0</accession>
<dbReference type="PANTHER" id="PTHR11236:SF49">
    <property type="entry name" value="ANTHRANILATE SYNTHASE COMPONENT 1"/>
    <property type="match status" value="1"/>
</dbReference>
<dbReference type="PANTHER" id="PTHR11236">
    <property type="entry name" value="AMINOBENZOATE/ANTHRANILATE SYNTHASE"/>
    <property type="match status" value="1"/>
</dbReference>
<evidence type="ECO:0000259" key="18">
    <source>
        <dbReference type="Pfam" id="PF04715"/>
    </source>
</evidence>
<feature type="binding site" evidence="15">
    <location>
        <position position="453"/>
    </location>
    <ligand>
        <name>chorismate</name>
        <dbReference type="ChEBI" id="CHEBI:29748"/>
    </ligand>
</feature>
<keyword evidence="7 16" id="KW-0479">Metal-binding</keyword>
<evidence type="ECO:0000256" key="7">
    <source>
        <dbReference type="ARBA" id="ARBA00022723"/>
    </source>
</evidence>
<evidence type="ECO:0000256" key="12">
    <source>
        <dbReference type="ARBA" id="ARBA00025634"/>
    </source>
</evidence>
<geneLocation type="plasmid" evidence="20">
    <name>ptrp</name>
</geneLocation>
<dbReference type="Pfam" id="PF00425">
    <property type="entry name" value="Chorismate_bind"/>
    <property type="match status" value="1"/>
</dbReference>
<dbReference type="Proteomes" id="UP000298782">
    <property type="component" value="Plasmid pTrp"/>
</dbReference>
<evidence type="ECO:0000256" key="10">
    <source>
        <dbReference type="ARBA" id="ARBA00023141"/>
    </source>
</evidence>
<feature type="domain" description="Chorismate-utilising enzyme C-terminal" evidence="17">
    <location>
        <begin position="246"/>
        <end position="506"/>
    </location>
</feature>
<comment type="catalytic activity">
    <reaction evidence="13 14">
        <text>chorismate + L-glutamine = anthranilate + pyruvate + L-glutamate + H(+)</text>
        <dbReference type="Rhea" id="RHEA:21732"/>
        <dbReference type="ChEBI" id="CHEBI:15361"/>
        <dbReference type="ChEBI" id="CHEBI:15378"/>
        <dbReference type="ChEBI" id="CHEBI:16567"/>
        <dbReference type="ChEBI" id="CHEBI:29748"/>
        <dbReference type="ChEBI" id="CHEBI:29985"/>
        <dbReference type="ChEBI" id="CHEBI:58359"/>
        <dbReference type="EC" id="4.1.3.27"/>
    </reaction>
</comment>
<keyword evidence="6 14" id="KW-0028">Amino-acid biosynthesis</keyword>
<keyword evidence="11 14" id="KW-0456">Lyase</keyword>
<evidence type="ECO:0000256" key="16">
    <source>
        <dbReference type="PIRSR" id="PIRSR001373-2"/>
    </source>
</evidence>
<reference evidence="19 20" key="1">
    <citation type="submission" date="2018-12" db="EMBL/GenBank/DDBJ databases">
        <authorList>
            <person name="Chong R.A."/>
        </authorList>
    </citation>
    <scope>NUCLEOTIDE SEQUENCE [LARGE SCALE GENOMIC DNA]</scope>
    <source>
        <strain evidence="19 20">Tca</strain>
        <plasmid evidence="20">ptrp</plasmid>
    </source>
</reference>
<evidence type="ECO:0000256" key="3">
    <source>
        <dbReference type="ARBA" id="ARBA00011575"/>
    </source>
</evidence>
<evidence type="ECO:0000256" key="4">
    <source>
        <dbReference type="ARBA" id="ARBA00012266"/>
    </source>
</evidence>
<dbReference type="InterPro" id="IPR015890">
    <property type="entry name" value="Chorismate_C"/>
</dbReference>
<evidence type="ECO:0000256" key="13">
    <source>
        <dbReference type="ARBA" id="ARBA00047683"/>
    </source>
</evidence>
<evidence type="ECO:0000259" key="17">
    <source>
        <dbReference type="Pfam" id="PF00425"/>
    </source>
</evidence>
<dbReference type="InterPro" id="IPR005801">
    <property type="entry name" value="ADC_synthase"/>
</dbReference>
<evidence type="ECO:0000256" key="15">
    <source>
        <dbReference type="PIRSR" id="PIRSR001373-1"/>
    </source>
</evidence>
<dbReference type="NCBIfam" id="NF010079">
    <property type="entry name" value="PRK13564.1"/>
    <property type="match status" value="1"/>
</dbReference>
<feature type="binding site" evidence="16">
    <location>
        <position position="502"/>
    </location>
    <ligand>
        <name>Mg(2+)</name>
        <dbReference type="ChEBI" id="CHEBI:18420"/>
    </ligand>
</feature>
<dbReference type="GO" id="GO:0046872">
    <property type="term" value="F:metal ion binding"/>
    <property type="evidence" value="ECO:0007669"/>
    <property type="project" value="UniProtKB-KW"/>
</dbReference>
<evidence type="ECO:0000256" key="8">
    <source>
        <dbReference type="ARBA" id="ARBA00022822"/>
    </source>
</evidence>
<dbReference type="PRINTS" id="PR00095">
    <property type="entry name" value="ANTSNTHASEI"/>
</dbReference>
<evidence type="ECO:0000256" key="1">
    <source>
        <dbReference type="ARBA" id="ARBA00004873"/>
    </source>
</evidence>
<keyword evidence="20" id="KW-1185">Reference proteome</keyword>
<organism evidence="19 20">
    <name type="scientific">Buchnera aphidicola</name>
    <name type="common">Thelaxes californica</name>
    <dbReference type="NCBI Taxonomy" id="1315998"/>
    <lineage>
        <taxon>Bacteria</taxon>
        <taxon>Pseudomonadati</taxon>
        <taxon>Pseudomonadota</taxon>
        <taxon>Gammaproteobacteria</taxon>
        <taxon>Enterobacterales</taxon>
        <taxon>Erwiniaceae</taxon>
        <taxon>Buchnera</taxon>
    </lineage>
</organism>
<keyword evidence="10 14" id="KW-0057">Aromatic amino acid biosynthesis</keyword>
<dbReference type="AlphaFoldDB" id="A0A4D6YFU0"/>
<protein>
    <recommendedName>
        <fullName evidence="5 14">Anthranilate synthase component 1</fullName>
        <ecNumber evidence="4 14">4.1.3.27</ecNumber>
    </recommendedName>
</protein>
<dbReference type="RefSeq" id="WP_158353949.1">
    <property type="nucleotide sequence ID" value="NZ_CP034854.1"/>
</dbReference>
<evidence type="ECO:0000256" key="9">
    <source>
        <dbReference type="ARBA" id="ARBA00022842"/>
    </source>
</evidence>
<gene>
    <name evidence="19" type="ORF">D9V80_02485</name>
</gene>
<evidence type="ECO:0000256" key="14">
    <source>
        <dbReference type="PIRNR" id="PIRNR001373"/>
    </source>
</evidence>
<dbReference type="GO" id="GO:0000162">
    <property type="term" value="P:L-tryptophan biosynthetic process"/>
    <property type="evidence" value="ECO:0007669"/>
    <property type="project" value="UniProtKB-UniPathway"/>
</dbReference>
<feature type="binding site" evidence="15">
    <location>
        <begin position="295"/>
        <end position="297"/>
    </location>
    <ligand>
        <name>L-tryptophan</name>
        <dbReference type="ChEBI" id="CHEBI:57912"/>
    </ligand>
</feature>
<keyword evidence="19" id="KW-0614">Plasmid</keyword>
<dbReference type="UniPathway" id="UPA00035">
    <property type="reaction ID" value="UER00040"/>
</dbReference>
<dbReference type="EC" id="4.1.3.27" evidence="4 14"/>
<dbReference type="NCBIfam" id="TIGR00565">
    <property type="entry name" value="trpE_proteo"/>
    <property type="match status" value="1"/>
</dbReference>
<dbReference type="SUPFAM" id="SSF56322">
    <property type="entry name" value="ADC synthase"/>
    <property type="match status" value="1"/>
</dbReference>
<comment type="cofactor">
    <cofactor evidence="16">
        <name>Mg(2+)</name>
        <dbReference type="ChEBI" id="CHEBI:18420"/>
    </cofactor>
    <text evidence="16">Binds 1 Mg(2+) ion per subunit.</text>
</comment>
<evidence type="ECO:0000256" key="11">
    <source>
        <dbReference type="ARBA" id="ARBA00023239"/>
    </source>
</evidence>
<reference evidence="19 20" key="2">
    <citation type="submission" date="2019-05" db="EMBL/GenBank/DDBJ databases">
        <title>Genome evolution of the obligate endosymbiont Buchnera aphidicola.</title>
        <authorList>
            <person name="Moran N.A."/>
        </authorList>
    </citation>
    <scope>NUCLEOTIDE SEQUENCE [LARGE SCALE GENOMIC DNA]</scope>
    <source>
        <strain evidence="19 20">Tca</strain>
        <plasmid evidence="20">ptrp</plasmid>
    </source>
</reference>
<comment type="subunit">
    <text evidence="3">Heterotetramer consisting of two non-identical subunits: a beta subunit (TrpG) and a large alpha subunit (TrpE).</text>
</comment>
<evidence type="ECO:0000256" key="5">
    <source>
        <dbReference type="ARBA" id="ARBA00020653"/>
    </source>
</evidence>
<dbReference type="InterPro" id="IPR005257">
    <property type="entry name" value="Anth_synth_I_TrpE"/>
</dbReference>
<evidence type="ECO:0000313" key="20">
    <source>
        <dbReference type="Proteomes" id="UP000298782"/>
    </source>
</evidence>
<proteinExistence type="inferred from homology"/>
<feature type="binding site" evidence="15">
    <location>
        <begin position="332"/>
        <end position="333"/>
    </location>
    <ligand>
        <name>chorismate</name>
        <dbReference type="ChEBI" id="CHEBI:29748"/>
    </ligand>
</feature>
<feature type="binding site" evidence="15">
    <location>
        <begin position="487"/>
        <end position="489"/>
    </location>
    <ligand>
        <name>chorismate</name>
        <dbReference type="ChEBI" id="CHEBI:29748"/>
    </ligand>
</feature>
<dbReference type="Gene3D" id="3.60.120.10">
    <property type="entry name" value="Anthranilate synthase"/>
    <property type="match status" value="1"/>
</dbReference>
<dbReference type="InterPro" id="IPR006805">
    <property type="entry name" value="Anth_synth_I_N"/>
</dbReference>
<comment type="pathway">
    <text evidence="1 14">Amino-acid biosynthesis; L-tryptophan biosynthesis; L-tryptophan from chorismate: step 1/5.</text>
</comment>
<name>A0A4D6YFU0_9GAMM</name>
<dbReference type="PIRSF" id="PIRSF001373">
    <property type="entry name" value="TrpE"/>
    <property type="match status" value="1"/>
</dbReference>
<feature type="binding site" evidence="15">
    <location>
        <position position="40"/>
    </location>
    <ligand>
        <name>L-tryptophan</name>
        <dbReference type="ChEBI" id="CHEBI:57912"/>
    </ligand>
</feature>
<dbReference type="OrthoDB" id="9803598at2"/>
<keyword evidence="9 16" id="KW-0460">Magnesium</keyword>
<dbReference type="Pfam" id="PF04715">
    <property type="entry name" value="Anth_synt_I_N"/>
    <property type="match status" value="1"/>
</dbReference>
<evidence type="ECO:0000313" key="19">
    <source>
        <dbReference type="EMBL" id="QCI27013.1"/>
    </source>
</evidence>
<dbReference type="InterPro" id="IPR019999">
    <property type="entry name" value="Anth_synth_I-like"/>
</dbReference>
<feature type="binding site" evidence="15">
    <location>
        <position position="473"/>
    </location>
    <ligand>
        <name>chorismate</name>
        <dbReference type="ChEBI" id="CHEBI:29748"/>
    </ligand>
</feature>
<dbReference type="GO" id="GO:0004049">
    <property type="term" value="F:anthranilate synthase activity"/>
    <property type="evidence" value="ECO:0007669"/>
    <property type="project" value="UniProtKB-EC"/>
</dbReference>
<evidence type="ECO:0000256" key="2">
    <source>
        <dbReference type="ARBA" id="ARBA00009562"/>
    </source>
</evidence>
<keyword evidence="8 14" id="KW-0822">Tryptophan biosynthesis</keyword>
<comment type="similarity">
    <text evidence="2 14">Belongs to the anthranilate synthase component I family.</text>
</comment>
<evidence type="ECO:0000256" key="6">
    <source>
        <dbReference type="ARBA" id="ARBA00022605"/>
    </source>
</evidence>